<organism evidence="1 2">
    <name type="scientific">Phyllobacterium sophorae</name>
    <dbReference type="NCBI Taxonomy" id="1520277"/>
    <lineage>
        <taxon>Bacteria</taxon>
        <taxon>Pseudomonadati</taxon>
        <taxon>Pseudomonadota</taxon>
        <taxon>Alphaproteobacteria</taxon>
        <taxon>Hyphomicrobiales</taxon>
        <taxon>Phyllobacteriaceae</taxon>
        <taxon>Phyllobacterium</taxon>
    </lineage>
</organism>
<accession>A0A2P7B4W3</accession>
<reference evidence="2" key="1">
    <citation type="submission" date="2017-11" db="EMBL/GenBank/DDBJ databases">
        <authorList>
            <person name="Kuznetsova I."/>
            <person name="Sazanova A."/>
            <person name="Chirak E."/>
            <person name="Safronova V."/>
            <person name="Willems A."/>
        </authorList>
    </citation>
    <scope>NUCLEOTIDE SEQUENCE [LARGE SCALE GENOMIC DNA]</scope>
    <source>
        <strain evidence="2">CCBAU 03422</strain>
    </source>
</reference>
<dbReference type="Proteomes" id="UP000241764">
    <property type="component" value="Unassembled WGS sequence"/>
</dbReference>
<keyword evidence="2" id="KW-1185">Reference proteome</keyword>
<sequence>MLQVGVRPGEPIQVRFERALRRSETWRHKPKLVQLRALASWCLSAAAKTDVARHVSIEQISSFSSPK</sequence>
<proteinExistence type="predicted"/>
<evidence type="ECO:0000313" key="1">
    <source>
        <dbReference type="EMBL" id="PSH61502.1"/>
    </source>
</evidence>
<name>A0A2P7B4W3_9HYPH</name>
<dbReference type="AlphaFoldDB" id="A0A2P7B4W3"/>
<comment type="caution">
    <text evidence="1">The sequence shown here is derived from an EMBL/GenBank/DDBJ whole genome shotgun (WGS) entry which is preliminary data.</text>
</comment>
<evidence type="ECO:0000313" key="2">
    <source>
        <dbReference type="Proteomes" id="UP000241764"/>
    </source>
</evidence>
<protein>
    <submittedName>
        <fullName evidence="1">Uncharacterized protein</fullName>
    </submittedName>
</protein>
<dbReference type="EMBL" id="PGGM01000012">
    <property type="protein sequence ID" value="PSH61502.1"/>
    <property type="molecule type" value="Genomic_DNA"/>
</dbReference>
<gene>
    <name evidence="1" type="ORF">CU103_22005</name>
</gene>